<dbReference type="InterPro" id="IPR043502">
    <property type="entry name" value="DNA/RNA_pol_sf"/>
</dbReference>
<dbReference type="Ensembl" id="ENSSAUT00010013045.1">
    <property type="protein sequence ID" value="ENSSAUP00010012270.1"/>
    <property type="gene ID" value="ENSSAUG00010005854.1"/>
</dbReference>
<organism evidence="2 3">
    <name type="scientific">Sparus aurata</name>
    <name type="common">Gilthead sea bream</name>
    <dbReference type="NCBI Taxonomy" id="8175"/>
    <lineage>
        <taxon>Eukaryota</taxon>
        <taxon>Metazoa</taxon>
        <taxon>Chordata</taxon>
        <taxon>Craniata</taxon>
        <taxon>Vertebrata</taxon>
        <taxon>Euteleostomi</taxon>
        <taxon>Actinopterygii</taxon>
        <taxon>Neopterygii</taxon>
        <taxon>Teleostei</taxon>
        <taxon>Neoteleostei</taxon>
        <taxon>Acanthomorphata</taxon>
        <taxon>Eupercaria</taxon>
        <taxon>Spariformes</taxon>
        <taxon>Sparidae</taxon>
        <taxon>Sparus</taxon>
    </lineage>
</organism>
<proteinExistence type="predicted"/>
<keyword evidence="3" id="KW-1185">Reference proteome</keyword>
<feature type="domain" description="Reverse transcriptase" evidence="1">
    <location>
        <begin position="1"/>
        <end position="191"/>
    </location>
</feature>
<protein>
    <recommendedName>
        <fullName evidence="1">Reverse transcriptase domain-containing protein</fullName>
    </recommendedName>
</protein>
<evidence type="ECO:0000313" key="2">
    <source>
        <dbReference type="Ensembl" id="ENSSAUP00010012270.1"/>
    </source>
</evidence>
<dbReference type="SUPFAM" id="SSF56672">
    <property type="entry name" value="DNA/RNA polymerases"/>
    <property type="match status" value="1"/>
</dbReference>
<accession>A0A671UEA2</accession>
<dbReference type="GeneTree" id="ENSGT01150000286909"/>
<evidence type="ECO:0000259" key="1">
    <source>
        <dbReference type="PROSITE" id="PS50878"/>
    </source>
</evidence>
<evidence type="ECO:0000313" key="3">
    <source>
        <dbReference type="Proteomes" id="UP000472265"/>
    </source>
</evidence>
<reference evidence="2" key="3">
    <citation type="submission" date="2025-09" db="UniProtKB">
        <authorList>
            <consortium name="Ensembl"/>
        </authorList>
    </citation>
    <scope>IDENTIFICATION</scope>
</reference>
<name>A0A671UEA2_SPAAU</name>
<reference evidence="2" key="2">
    <citation type="submission" date="2025-08" db="UniProtKB">
        <authorList>
            <consortium name="Ensembl"/>
        </authorList>
    </citation>
    <scope>IDENTIFICATION</scope>
</reference>
<dbReference type="Pfam" id="PF00078">
    <property type="entry name" value="RVT_1"/>
    <property type="match status" value="1"/>
</dbReference>
<reference evidence="2" key="1">
    <citation type="submission" date="2021-04" db="EMBL/GenBank/DDBJ databases">
        <authorList>
            <consortium name="Wellcome Sanger Institute Data Sharing"/>
        </authorList>
    </citation>
    <scope>NUCLEOTIDE SEQUENCE [LARGE SCALE GENOMIC DNA]</scope>
</reference>
<dbReference type="InterPro" id="IPR000477">
    <property type="entry name" value="RT_dom"/>
</dbReference>
<dbReference type="PROSITE" id="PS50878">
    <property type="entry name" value="RT_POL"/>
    <property type="match status" value="1"/>
</dbReference>
<dbReference type="PANTHER" id="PTHR33332">
    <property type="entry name" value="REVERSE TRANSCRIPTASE DOMAIN-CONTAINING PROTEIN"/>
    <property type="match status" value="1"/>
</dbReference>
<dbReference type="InParanoid" id="A0A671UEA2"/>
<dbReference type="AlphaFoldDB" id="A0A671UEA2"/>
<dbReference type="OMA" id="NDILMRA"/>
<sequence length="409" mass="45840">MSKCHIHLHSTETALLRVTNDILMRADKGEHSVLVLLDLTAAFDTIDHSIMVNRLNKWVGISGSALNWFSSYLSNRKCQVVIDNFMSSTAPILCGVPQGSILGPILFSLHMLPLGNLISKFNCISHHCYADDLQLYFSFKHNDMANISTLHDCMTAIKDWMSLNFLQLNPDKTEVLFFGPNNLIPLLSLSIGPLAANLKPSSRNLGVIFDHNLQFDSHINKLAQSCFFQLRNISKIKAMLTTSHLEFLIHTLIFSHLADCNALFTCLNRAALSRLQLVQNAAARLLTKTNRRSHITPILASLHWLPVKYRIDFKTLLLTYKALHGLAPPYFAELLQPYSTSRPLRSSDLGLLSISHSLLKSKGDCAFAVRAPSLWNSLPYSVRSADSLNVFKQLLKSHLNHLAFPTTEL</sequence>
<dbReference type="Proteomes" id="UP000472265">
    <property type="component" value="Chromosome 6"/>
</dbReference>